<name>A0A1M4W1L6_9ACTN</name>
<dbReference type="AlphaFoldDB" id="A0A1M4W1L6"/>
<dbReference type="Proteomes" id="UP000184295">
    <property type="component" value="Unassembled WGS sequence"/>
</dbReference>
<organism evidence="1 2">
    <name type="scientific">Ferrithrix thermotolerans DSM 19514</name>
    <dbReference type="NCBI Taxonomy" id="1121881"/>
    <lineage>
        <taxon>Bacteria</taxon>
        <taxon>Bacillati</taxon>
        <taxon>Actinomycetota</taxon>
        <taxon>Acidimicrobiia</taxon>
        <taxon>Acidimicrobiales</taxon>
        <taxon>Acidimicrobiaceae</taxon>
        <taxon>Ferrithrix</taxon>
    </lineage>
</organism>
<dbReference type="RefSeq" id="WP_143146455.1">
    <property type="nucleotide sequence ID" value="NZ_FQUL01000021.1"/>
</dbReference>
<evidence type="ECO:0000313" key="2">
    <source>
        <dbReference type="Proteomes" id="UP000184295"/>
    </source>
</evidence>
<reference evidence="2" key="1">
    <citation type="submission" date="2016-11" db="EMBL/GenBank/DDBJ databases">
        <authorList>
            <person name="Varghese N."/>
            <person name="Submissions S."/>
        </authorList>
    </citation>
    <scope>NUCLEOTIDE SEQUENCE [LARGE SCALE GENOMIC DNA]</scope>
    <source>
        <strain evidence="2">DSM 19514</strain>
    </source>
</reference>
<gene>
    <name evidence="1" type="ORF">SAMN02745225_01508</name>
</gene>
<protein>
    <submittedName>
        <fullName evidence="1">Uncharacterized protein</fullName>
    </submittedName>
</protein>
<proteinExistence type="predicted"/>
<dbReference type="EMBL" id="FQUL01000021">
    <property type="protein sequence ID" value="SHE75097.1"/>
    <property type="molecule type" value="Genomic_DNA"/>
</dbReference>
<sequence length="73" mass="8532">MEFYERLTELIESAETLAEGLRDLAYGYLREGFFNKSEDSLKLEREVAKARRSVEKAVHIMCSLQRMIEVSDE</sequence>
<evidence type="ECO:0000313" key="1">
    <source>
        <dbReference type="EMBL" id="SHE75097.1"/>
    </source>
</evidence>
<accession>A0A1M4W1L6</accession>
<keyword evidence="2" id="KW-1185">Reference proteome</keyword>